<dbReference type="EMBL" id="JADCNM010000014">
    <property type="protein sequence ID" value="KAG0454160.1"/>
    <property type="molecule type" value="Genomic_DNA"/>
</dbReference>
<evidence type="ECO:0000256" key="1">
    <source>
        <dbReference type="SAM" id="MobiDB-lite"/>
    </source>
</evidence>
<feature type="region of interest" description="Disordered" evidence="1">
    <location>
        <begin position="144"/>
        <end position="174"/>
    </location>
</feature>
<name>A0A835PHY4_VANPL</name>
<comment type="caution">
    <text evidence="2">The sequence shown here is derived from an EMBL/GenBank/DDBJ whole genome shotgun (WGS) entry which is preliminary data.</text>
</comment>
<dbReference type="Proteomes" id="UP000639772">
    <property type="component" value="Unassembled WGS sequence"/>
</dbReference>
<proteinExistence type="predicted"/>
<evidence type="ECO:0000313" key="2">
    <source>
        <dbReference type="EMBL" id="KAG0454160.1"/>
    </source>
</evidence>
<protein>
    <submittedName>
        <fullName evidence="2">Uncharacterized protein</fullName>
    </submittedName>
</protein>
<dbReference type="OrthoDB" id="2262048at2759"/>
<organism evidence="2 3">
    <name type="scientific">Vanilla planifolia</name>
    <name type="common">Vanilla</name>
    <dbReference type="NCBI Taxonomy" id="51239"/>
    <lineage>
        <taxon>Eukaryota</taxon>
        <taxon>Viridiplantae</taxon>
        <taxon>Streptophyta</taxon>
        <taxon>Embryophyta</taxon>
        <taxon>Tracheophyta</taxon>
        <taxon>Spermatophyta</taxon>
        <taxon>Magnoliopsida</taxon>
        <taxon>Liliopsida</taxon>
        <taxon>Asparagales</taxon>
        <taxon>Orchidaceae</taxon>
        <taxon>Vanilloideae</taxon>
        <taxon>Vanilleae</taxon>
        <taxon>Vanilla</taxon>
    </lineage>
</organism>
<sequence length="235" mass="25679">MSPCTPTTSLGQLASTGRRPRTFANSLTALLIPPISVASSPGGNRNEKTLKRPDYFLATLAGWIHGRHIGYSSRTVASRPLSYSGPLPRRNRVAFGLQFLTGGRPTQLPQWLPNSWESWPISRVHGVPATRLKNDQEVELSCYNSRQGGRGGDQSAKEHGIRSNIARRYPPNADRCPSDGGAKVGFLFSPSKALKKCLEENKGDYVKCKAQVEAFKTTCSLKKIQSANNSPNLNT</sequence>
<dbReference type="PANTHER" id="PTHR36856:SF1">
    <property type="entry name" value="OS07G0175200 PROTEIN"/>
    <property type="match status" value="1"/>
</dbReference>
<gene>
    <name evidence="2" type="ORF">HPP92_025464</name>
</gene>
<dbReference type="AlphaFoldDB" id="A0A835PHY4"/>
<accession>A0A835PHY4</accession>
<evidence type="ECO:0000313" key="3">
    <source>
        <dbReference type="Proteomes" id="UP000639772"/>
    </source>
</evidence>
<reference evidence="2 3" key="1">
    <citation type="journal article" date="2020" name="Nat. Food">
        <title>A phased Vanilla planifolia genome enables genetic improvement of flavour and production.</title>
        <authorList>
            <person name="Hasing T."/>
            <person name="Tang H."/>
            <person name="Brym M."/>
            <person name="Khazi F."/>
            <person name="Huang T."/>
            <person name="Chambers A.H."/>
        </authorList>
    </citation>
    <scope>NUCLEOTIDE SEQUENCE [LARGE SCALE GENOMIC DNA]</scope>
    <source>
        <tissue evidence="2">Leaf</tissue>
    </source>
</reference>
<dbReference type="PANTHER" id="PTHR36856">
    <property type="entry name" value="OS07G0175200 PROTEIN"/>
    <property type="match status" value="1"/>
</dbReference>